<protein>
    <submittedName>
        <fullName evidence="4">Hydrolase, NUDIX family</fullName>
    </submittedName>
</protein>
<dbReference type="PANTHER" id="PTHR43046">
    <property type="entry name" value="GDP-MANNOSE MANNOSYL HYDROLASE"/>
    <property type="match status" value="1"/>
</dbReference>
<sequence length="158" mass="17777">MINSRLSEDGDSKEVVRSVTAMIFYDGKLLMLLRDDKPGVVNPNVWGIIGGGIDGNETPLEAIKRESKEEISVAPSGLIYMGKSSREKYRFFAHLTDIEKHQISLGDEGQGLRFFEIDLLSTIKTTPKMKEWTDNYLDQIKYLSTTPNPKPNSIRGLL</sequence>
<comment type="caution">
    <text evidence="4">The sequence shown here is derived from an EMBL/GenBank/DDBJ whole genome shotgun (WGS) entry which is preliminary data.</text>
</comment>
<reference evidence="4 5" key="1">
    <citation type="journal article" date="2015" name="Nature">
        <title>rRNA introns, odd ribosomes, and small enigmatic genomes across a large radiation of phyla.</title>
        <authorList>
            <person name="Brown C.T."/>
            <person name="Hug L.A."/>
            <person name="Thomas B.C."/>
            <person name="Sharon I."/>
            <person name="Castelle C.J."/>
            <person name="Singh A."/>
            <person name="Wilkins M.J."/>
            <person name="Williams K.H."/>
            <person name="Banfield J.F."/>
        </authorList>
    </citation>
    <scope>NUCLEOTIDE SEQUENCE [LARGE SCALE GENOMIC DNA]</scope>
    <source>
        <strain evidence="5">GW2011_GWA1_39_13</strain>
    </source>
</reference>
<comment type="cofactor">
    <cofactor evidence="1">
        <name>Mg(2+)</name>
        <dbReference type="ChEBI" id="CHEBI:18420"/>
    </cofactor>
</comment>
<dbReference type="Proteomes" id="UP000034845">
    <property type="component" value="Unassembled WGS sequence"/>
</dbReference>
<keyword evidence="2 4" id="KW-0378">Hydrolase</keyword>
<dbReference type="Pfam" id="PF00293">
    <property type="entry name" value="NUDIX"/>
    <property type="match status" value="1"/>
</dbReference>
<evidence type="ECO:0000256" key="2">
    <source>
        <dbReference type="ARBA" id="ARBA00022801"/>
    </source>
</evidence>
<name>A0A0G0QLF1_YANXG</name>
<dbReference type="InterPro" id="IPR000086">
    <property type="entry name" value="NUDIX_hydrolase_dom"/>
</dbReference>
<dbReference type="SUPFAM" id="SSF55811">
    <property type="entry name" value="Nudix"/>
    <property type="match status" value="1"/>
</dbReference>
<dbReference type="Gene3D" id="3.90.79.10">
    <property type="entry name" value="Nucleoside Triphosphate Pyrophosphohydrolase"/>
    <property type="match status" value="1"/>
</dbReference>
<dbReference type="EMBL" id="LBWF01000001">
    <property type="protein sequence ID" value="KKR02527.1"/>
    <property type="molecule type" value="Genomic_DNA"/>
</dbReference>
<evidence type="ECO:0000259" key="3">
    <source>
        <dbReference type="PROSITE" id="PS51462"/>
    </source>
</evidence>
<dbReference type="PANTHER" id="PTHR43046:SF14">
    <property type="entry name" value="MUTT_NUDIX FAMILY PROTEIN"/>
    <property type="match status" value="1"/>
</dbReference>
<dbReference type="PROSITE" id="PS51462">
    <property type="entry name" value="NUDIX"/>
    <property type="match status" value="1"/>
</dbReference>
<dbReference type="InterPro" id="IPR015797">
    <property type="entry name" value="NUDIX_hydrolase-like_dom_sf"/>
</dbReference>
<dbReference type="GO" id="GO:0016787">
    <property type="term" value="F:hydrolase activity"/>
    <property type="evidence" value="ECO:0007669"/>
    <property type="project" value="UniProtKB-KW"/>
</dbReference>
<evidence type="ECO:0000313" key="4">
    <source>
        <dbReference type="EMBL" id="KKR02527.1"/>
    </source>
</evidence>
<evidence type="ECO:0000256" key="1">
    <source>
        <dbReference type="ARBA" id="ARBA00001946"/>
    </source>
</evidence>
<proteinExistence type="predicted"/>
<feature type="domain" description="Nudix hydrolase" evidence="3">
    <location>
        <begin position="14"/>
        <end position="141"/>
    </location>
</feature>
<organism evidence="4 5">
    <name type="scientific">Yanofskybacteria sp. (strain GW2011_GWA1_39_13)</name>
    <dbReference type="NCBI Taxonomy" id="1619019"/>
    <lineage>
        <taxon>Bacteria</taxon>
        <taxon>Candidatus Yanofskyibacteriota</taxon>
    </lineage>
</organism>
<evidence type="ECO:0000313" key="5">
    <source>
        <dbReference type="Proteomes" id="UP000034845"/>
    </source>
</evidence>
<accession>A0A0G0QLF1</accession>
<dbReference type="AlphaFoldDB" id="A0A0G0QLF1"/>
<gene>
    <name evidence="4" type="ORF">UT29_C0001G0007</name>
</gene>